<reference evidence="1 2" key="1">
    <citation type="submission" date="2016-01" db="EMBL/GenBank/DDBJ databases">
        <title>Streptomyces amritsarensis strain MTCC 11845 genome sequencing and assembly.</title>
        <authorList>
            <person name="Sharma D."/>
            <person name="Nair G.R."/>
            <person name="Kaur G."/>
            <person name="Manhas R.K."/>
            <person name="Mayilraj S."/>
        </authorList>
    </citation>
    <scope>NUCLEOTIDE SEQUENCE [LARGE SCALE GENOMIC DNA]</scope>
    <source>
        <strain evidence="1 2">MTCC 11845</strain>
    </source>
</reference>
<comment type="caution">
    <text evidence="1">The sequence shown here is derived from an EMBL/GenBank/DDBJ whole genome shotgun (WGS) entry which is preliminary data.</text>
</comment>
<organism evidence="1 2">
    <name type="scientific">Streptomyces amritsarensis</name>
    <dbReference type="NCBI Taxonomy" id="681158"/>
    <lineage>
        <taxon>Bacteria</taxon>
        <taxon>Bacillati</taxon>
        <taxon>Actinomycetota</taxon>
        <taxon>Actinomycetes</taxon>
        <taxon>Kitasatosporales</taxon>
        <taxon>Streptomycetaceae</taxon>
        <taxon>Streptomyces</taxon>
    </lineage>
</organism>
<name>A0ABX3G2Q6_9ACTN</name>
<keyword evidence="2" id="KW-1185">Reference proteome</keyword>
<evidence type="ECO:0000313" key="2">
    <source>
        <dbReference type="Proteomes" id="UP000187151"/>
    </source>
</evidence>
<gene>
    <name evidence="1" type="ORF">AVW11_14915</name>
</gene>
<proteinExistence type="predicted"/>
<accession>A0ABX3G2Q6</accession>
<sequence length="72" mass="8007">MRRLLAFERFAVTLPPHALRGPVFLGNDPAERLVAFTYLDGARSGAELMVDESFDDELAGERPRRVPDSGHP</sequence>
<protein>
    <submittedName>
        <fullName evidence="1">Uncharacterized protein</fullName>
    </submittedName>
</protein>
<evidence type="ECO:0000313" key="1">
    <source>
        <dbReference type="EMBL" id="OLZ66822.1"/>
    </source>
</evidence>
<dbReference type="Proteomes" id="UP000187151">
    <property type="component" value="Unassembled WGS sequence"/>
</dbReference>
<feature type="non-terminal residue" evidence="1">
    <location>
        <position position="72"/>
    </location>
</feature>
<dbReference type="EMBL" id="MQUR01000028">
    <property type="protein sequence ID" value="OLZ66822.1"/>
    <property type="molecule type" value="Genomic_DNA"/>
</dbReference>